<dbReference type="EMBL" id="CP123384">
    <property type="protein sequence ID" value="XCC93104.1"/>
    <property type="molecule type" value="Genomic_DNA"/>
</dbReference>
<dbReference type="Pfam" id="PF00144">
    <property type="entry name" value="Beta-lactamase"/>
    <property type="match status" value="1"/>
</dbReference>
<proteinExistence type="predicted"/>
<accession>A0AAU8AEU5</accession>
<dbReference type="RefSeq" id="WP_353471929.1">
    <property type="nucleotide sequence ID" value="NZ_CP123384.1"/>
</dbReference>
<evidence type="ECO:0000259" key="1">
    <source>
        <dbReference type="Pfam" id="PF00144"/>
    </source>
</evidence>
<dbReference type="Gene3D" id="3.40.710.10">
    <property type="entry name" value="DD-peptidase/beta-lactamase superfamily"/>
    <property type="match status" value="1"/>
</dbReference>
<reference evidence="2" key="1">
    <citation type="submission" date="2023-02" db="EMBL/GenBank/DDBJ databases">
        <title>Description and genomic characterization of Salipiger bruguierae sp. nov., isolated from the sediment of mangrove plant Bruguiera sexangula.</title>
        <authorList>
            <person name="Long M."/>
        </authorList>
    </citation>
    <scope>NUCLEOTIDE SEQUENCE</scope>
    <source>
        <strain evidence="2">H15</strain>
    </source>
</reference>
<dbReference type="PANTHER" id="PTHR43283">
    <property type="entry name" value="BETA-LACTAMASE-RELATED"/>
    <property type="match status" value="1"/>
</dbReference>
<keyword evidence="2" id="KW-0378">Hydrolase</keyword>
<dbReference type="AlphaFoldDB" id="A0AAU8AEU5"/>
<protein>
    <submittedName>
        <fullName evidence="2">Serine hydrolase</fullName>
        <ecNumber evidence="2">3.1.1.103</ecNumber>
    </submittedName>
</protein>
<sequence>MLSGTGAEILPYWSFTKTALAICALKLVEAGRLELDAPLKDAPYSLRQLLEHSAGLPDYGTLPAYHAAVAADEEPWSRAHLREATLAQGMRFAPGTGWCYSNLGYMQVGELIEEASGQPLATHLREALTAPLGLSSVRLATRREDFAPIPWPGARSYHPGWVYHGCLTGTAPDAARLLDALFRGTLLAPPTLARMLERQPLGGAIEGRPWTDCGYALGLMSARVGGSGRAIGHSGGGPFCVNAVYHFPDLGSGVTVASFAPGPDVGIPEAAAVAHAVD</sequence>
<organism evidence="2">
    <name type="scientific">Alloyangia sp. H15</name>
    <dbReference type="NCBI Taxonomy" id="3029062"/>
    <lineage>
        <taxon>Bacteria</taxon>
        <taxon>Pseudomonadati</taxon>
        <taxon>Pseudomonadota</taxon>
        <taxon>Alphaproteobacteria</taxon>
        <taxon>Rhodobacterales</taxon>
        <taxon>Roseobacteraceae</taxon>
        <taxon>Alloyangia</taxon>
    </lineage>
</organism>
<feature type="domain" description="Beta-lactamase-related" evidence="1">
    <location>
        <begin position="8"/>
        <end position="271"/>
    </location>
</feature>
<dbReference type="InterPro" id="IPR050789">
    <property type="entry name" value="Diverse_Enzym_Activities"/>
</dbReference>
<gene>
    <name evidence="2" type="ORF">PVT71_11530</name>
</gene>
<dbReference type="SUPFAM" id="SSF56601">
    <property type="entry name" value="beta-lactamase/transpeptidase-like"/>
    <property type="match status" value="1"/>
</dbReference>
<dbReference type="InterPro" id="IPR001466">
    <property type="entry name" value="Beta-lactam-related"/>
</dbReference>
<evidence type="ECO:0000313" key="2">
    <source>
        <dbReference type="EMBL" id="XCC93104.1"/>
    </source>
</evidence>
<name>A0AAU8AEU5_9RHOB</name>
<dbReference type="EC" id="3.1.1.103" evidence="2"/>
<dbReference type="InterPro" id="IPR012338">
    <property type="entry name" value="Beta-lactam/transpept-like"/>
</dbReference>
<dbReference type="GO" id="GO:0016787">
    <property type="term" value="F:hydrolase activity"/>
    <property type="evidence" value="ECO:0007669"/>
    <property type="project" value="UniProtKB-KW"/>
</dbReference>